<dbReference type="Pfam" id="PF00593">
    <property type="entry name" value="TonB_dep_Rec_b-barrel"/>
    <property type="match status" value="1"/>
</dbReference>
<reference evidence="5 6" key="1">
    <citation type="journal article" date="2021" name="Int. J. Syst. Evol. Microbiol.">
        <title>Steroidobacter gossypii sp. nov., isolated from soil of cotton cropping field.</title>
        <authorList>
            <person name="Huang R."/>
            <person name="Yang S."/>
            <person name="Zhen C."/>
            <person name="Liu W."/>
        </authorList>
    </citation>
    <scope>NUCLEOTIDE SEQUENCE [LARGE SCALE GENOMIC DNA]</scope>
    <source>
        <strain evidence="5 6">S1-65</strain>
    </source>
</reference>
<gene>
    <name evidence="5" type="ORF">JM946_19635</name>
</gene>
<keyword evidence="2" id="KW-0472">Membrane</keyword>
<evidence type="ECO:0000256" key="1">
    <source>
        <dbReference type="ARBA" id="ARBA00004442"/>
    </source>
</evidence>
<dbReference type="EMBL" id="JAEVLS010000004">
    <property type="protein sequence ID" value="MBM0106954.1"/>
    <property type="molecule type" value="Genomic_DNA"/>
</dbReference>
<evidence type="ECO:0000256" key="3">
    <source>
        <dbReference type="ARBA" id="ARBA00023237"/>
    </source>
</evidence>
<keyword evidence="5" id="KW-0675">Receptor</keyword>
<accession>A0ABS1X165</accession>
<evidence type="ECO:0000313" key="6">
    <source>
        <dbReference type="Proteomes" id="UP000661077"/>
    </source>
</evidence>
<comment type="subcellular location">
    <subcellularLocation>
        <location evidence="1">Cell outer membrane</location>
    </subcellularLocation>
</comment>
<evidence type="ECO:0000256" key="2">
    <source>
        <dbReference type="ARBA" id="ARBA00023136"/>
    </source>
</evidence>
<proteinExistence type="predicted"/>
<dbReference type="PANTHER" id="PTHR47234">
    <property type="match status" value="1"/>
</dbReference>
<name>A0ABS1X165_9GAMM</name>
<protein>
    <submittedName>
        <fullName evidence="5">TonB-dependent receptor</fullName>
    </submittedName>
</protein>
<dbReference type="SUPFAM" id="SSF56935">
    <property type="entry name" value="Porins"/>
    <property type="match status" value="1"/>
</dbReference>
<comment type="caution">
    <text evidence="5">The sequence shown here is derived from an EMBL/GenBank/DDBJ whole genome shotgun (WGS) entry which is preliminary data.</text>
</comment>
<feature type="domain" description="TonB-dependent receptor-like beta-barrel" evidence="4">
    <location>
        <begin position="12"/>
        <end position="440"/>
    </location>
</feature>
<dbReference type="Gene3D" id="2.40.170.20">
    <property type="entry name" value="TonB-dependent receptor, beta-barrel domain"/>
    <property type="match status" value="1"/>
</dbReference>
<dbReference type="RefSeq" id="WP_203169065.1">
    <property type="nucleotide sequence ID" value="NZ_JAEVLS010000004.1"/>
</dbReference>
<dbReference type="InterPro" id="IPR000531">
    <property type="entry name" value="Beta-barrel_TonB"/>
</dbReference>
<sequence length="482" mass="52729">MFCFQRGFANGLRYDVSGSYGSSEVDFLIYNTVNASLGPDTPTRFKPGVNHQTDTNFNIDLSYPLALSGLASPLNVAFGFEWREEEFEVERGQLESYQIGPYAAQGFSSGSNGFSGYGPQSEGVFARENIALYLDLEADITDRLILGTAVRWEDFDDFGTTTNYKLAARYELTDALALRSTVSTGFRAPTPGQSNIVRTITQMIQGNLSETGVLPPTHPIAISLADVASGGQFSAAPLKPEESFSWTVGTTFDVGPVDVTLDYFNITLEDRIALSSLIEIDRTDPAQVAILDQLNASGVPGATTLSAFQFFTNDFETRTQGLDLVATLPFETAAGRTNLSLAFNWTDTKLERITALANETRKIQLEDQLPGYRAVVTGNHAVGPWSFMTRMSYYDSYIVALDIGADASGEFDGKYGGEFLFDVELGLEIRQGYRLTVGAQDVFDNVPDRFPNPELNSGAIYPTGSPMGFNGGFWYARLNIDF</sequence>
<keyword evidence="3" id="KW-0998">Cell outer membrane</keyword>
<dbReference type="PANTHER" id="PTHR47234:SF3">
    <property type="entry name" value="SECRETIN_TONB SHORT N-TERMINAL DOMAIN-CONTAINING PROTEIN"/>
    <property type="match status" value="1"/>
</dbReference>
<evidence type="ECO:0000313" key="5">
    <source>
        <dbReference type="EMBL" id="MBM0106954.1"/>
    </source>
</evidence>
<evidence type="ECO:0000259" key="4">
    <source>
        <dbReference type="Pfam" id="PF00593"/>
    </source>
</evidence>
<keyword evidence="6" id="KW-1185">Reference proteome</keyword>
<dbReference type="InterPro" id="IPR036942">
    <property type="entry name" value="Beta-barrel_TonB_sf"/>
</dbReference>
<organism evidence="5 6">
    <name type="scientific">Steroidobacter gossypii</name>
    <dbReference type="NCBI Taxonomy" id="2805490"/>
    <lineage>
        <taxon>Bacteria</taxon>
        <taxon>Pseudomonadati</taxon>
        <taxon>Pseudomonadota</taxon>
        <taxon>Gammaproteobacteria</taxon>
        <taxon>Steroidobacterales</taxon>
        <taxon>Steroidobacteraceae</taxon>
        <taxon>Steroidobacter</taxon>
    </lineage>
</organism>
<dbReference type="Proteomes" id="UP000661077">
    <property type="component" value="Unassembled WGS sequence"/>
</dbReference>